<name>A0A0A0ICU6_CLOBO</name>
<organism evidence="2 3">
    <name type="scientific">Clostridium botulinum C/D str. DC5</name>
    <dbReference type="NCBI Taxonomy" id="1443128"/>
    <lineage>
        <taxon>Bacteria</taxon>
        <taxon>Bacillati</taxon>
        <taxon>Bacillota</taxon>
        <taxon>Clostridia</taxon>
        <taxon>Eubacteriales</taxon>
        <taxon>Clostridiaceae</taxon>
        <taxon>Clostridium</taxon>
    </lineage>
</organism>
<accession>A0A0A0ICU6</accession>
<evidence type="ECO:0000313" key="2">
    <source>
        <dbReference type="EMBL" id="KGM97425.1"/>
    </source>
</evidence>
<evidence type="ECO:0000313" key="3">
    <source>
        <dbReference type="Proteomes" id="UP000030014"/>
    </source>
</evidence>
<comment type="caution">
    <text evidence="2">The sequence shown here is derived from an EMBL/GenBank/DDBJ whole genome shotgun (WGS) entry which is preliminary data.</text>
</comment>
<dbReference type="GO" id="GO:0007165">
    <property type="term" value="P:signal transduction"/>
    <property type="evidence" value="ECO:0007669"/>
    <property type="project" value="InterPro"/>
</dbReference>
<evidence type="ECO:0000259" key="1">
    <source>
        <dbReference type="PROSITE" id="PS50238"/>
    </source>
</evidence>
<dbReference type="PROSITE" id="PS50238">
    <property type="entry name" value="RHOGAP"/>
    <property type="match status" value="1"/>
</dbReference>
<dbReference type="RefSeq" id="WP_039259831.1">
    <property type="nucleotide sequence ID" value="NZ_JDRY01000065.1"/>
</dbReference>
<protein>
    <recommendedName>
        <fullName evidence="1">Rho-GAP domain-containing protein</fullName>
    </recommendedName>
</protein>
<feature type="domain" description="Rho-GAP" evidence="1">
    <location>
        <begin position="1"/>
        <end position="64"/>
    </location>
</feature>
<dbReference type="AlphaFoldDB" id="A0A0A0ICU6"/>
<dbReference type="Proteomes" id="UP000030014">
    <property type="component" value="Unassembled WGS sequence"/>
</dbReference>
<dbReference type="EMBL" id="JDRY01000065">
    <property type="protein sequence ID" value="KGM97425.1"/>
    <property type="molecule type" value="Genomic_DNA"/>
</dbReference>
<proteinExistence type="predicted"/>
<gene>
    <name evidence="2" type="ORF">Z955_12215</name>
</gene>
<sequence>MKDYASQLPETRLTRDNMTNFYSNNDKTLTSIEEIEFGSNNIHTVEDSYEQKEKLKEILNKSLR</sequence>
<reference evidence="2 3" key="1">
    <citation type="submission" date="2014-01" db="EMBL/GenBank/DDBJ databases">
        <title>Plasmidome dynamics in the species complex Clostridium novyi sensu lato converts strains of independent lineages into distinctly different pathogens.</title>
        <authorList>
            <person name="Skarin H."/>
            <person name="Segerman B."/>
        </authorList>
    </citation>
    <scope>NUCLEOTIDE SEQUENCE [LARGE SCALE GENOMIC DNA]</scope>
    <source>
        <strain evidence="2 3">DC5</strain>
    </source>
</reference>
<dbReference type="InterPro" id="IPR000198">
    <property type="entry name" value="RhoGAP_dom"/>
</dbReference>